<dbReference type="Proteomes" id="UP000035579">
    <property type="component" value="Chromosome"/>
</dbReference>
<dbReference type="AlphaFoldDB" id="A0AAC8TAU1"/>
<dbReference type="RefSeq" id="WP_147333268.1">
    <property type="nucleotide sequence ID" value="NZ_CP011509.1"/>
</dbReference>
<evidence type="ECO:0000313" key="2">
    <source>
        <dbReference type="EMBL" id="REG15418.1"/>
    </source>
</evidence>
<reference evidence="2 4" key="2">
    <citation type="submission" date="2018-08" db="EMBL/GenBank/DDBJ databases">
        <title>Genomic Encyclopedia of Archaeal and Bacterial Type Strains, Phase II (KMG-II): from individual species to whole genera.</title>
        <authorList>
            <person name="Goeker M."/>
        </authorList>
    </citation>
    <scope>NUCLEOTIDE SEQUENCE [LARGE SCALE GENOMIC DNA]</scope>
    <source>
        <strain evidence="2 4">DSM 2261</strain>
    </source>
</reference>
<organism evidence="1 3">
    <name type="scientific">Archangium gephyra</name>
    <dbReference type="NCBI Taxonomy" id="48"/>
    <lineage>
        <taxon>Bacteria</taxon>
        <taxon>Pseudomonadati</taxon>
        <taxon>Myxococcota</taxon>
        <taxon>Myxococcia</taxon>
        <taxon>Myxococcales</taxon>
        <taxon>Cystobacterineae</taxon>
        <taxon>Archangiaceae</taxon>
        <taxon>Archangium</taxon>
    </lineage>
</organism>
<name>A0AAC8TAU1_9BACT</name>
<gene>
    <name evidence="1" type="ORF">AA314_00906</name>
    <name evidence="2" type="ORF">ATI61_1243</name>
</gene>
<dbReference type="KEGG" id="age:AA314_00906"/>
<dbReference type="EMBL" id="QUMU01000024">
    <property type="protein sequence ID" value="REG15418.1"/>
    <property type="molecule type" value="Genomic_DNA"/>
</dbReference>
<evidence type="ECO:0000313" key="3">
    <source>
        <dbReference type="Proteomes" id="UP000035579"/>
    </source>
</evidence>
<dbReference type="EMBL" id="CP011509">
    <property type="protein sequence ID" value="AKI99279.1"/>
    <property type="molecule type" value="Genomic_DNA"/>
</dbReference>
<evidence type="ECO:0000313" key="1">
    <source>
        <dbReference type="EMBL" id="AKI99279.1"/>
    </source>
</evidence>
<sequence length="771" mass="81656">MRSRTGMHPLALALVTWVLSCGSAPDTPRLQAVSPERGAFGTPERLLLSGSFTPDVAVDLGSEAPPSLENRFEVRIGAERAYAVRFLSRDALEATAPATLPPGRHDVTVTDAQGRSSTLSGGFEVIDRGVHRLVFVTSMRAARPGEWTEPIRIELRDPSGQPAPTATPRVLRITSDSETGRFARHGQEEEARRELEVTLAPGESGVDVLYRDTTPGYHTMESSCDHLPSIAQTVAVGRLGPPTAVRFTRVPTSPLVAGEPVALTVDVLDSSGGPASLPATGIQLTLRTNSPAGGLAVNEADPYHPDLTLVLQGAQGRLPLLYKDTRSAAEVWLSASGFNRDTYGALSPHTVSLAVRPGSTQRFEVLRTGTGPLQAGVPERFILTSLDAWNNRTPYTGRVRLDTSPPDPGFSPGDIELEVGMAAFNAEFSRVQRVSVVAEDPHVPNVRGTTPELAIQAGPPTNLVVSPVVGPQLAGEAFLLTLEALDRFGNRAETPLSVTLSAAGVPEGALSPTTSGTFTGAITFPVVLTTAVEETRISLVEGSVTAPGALRTTTGGFAVLPGATQRFVVEDTPGAQMAGVPFRVRIRAVDTYGNTTRDVHELEFDAQSVHAHQFTPARFSGFQGQADVEFTVLLALASTRLSVVSGTAKGQQPGTFAVNPGPVARFQPQVPPCITAADRWKLTLQAVDNWNNAVTSYSGTARLTLSPFGAISPSLTPAFTGGSLTLPNVTLSEVAGREPQSCLELIVTDSEDPRKTVRQCLNLQVSCPKLQ</sequence>
<protein>
    <submittedName>
        <fullName evidence="1">Ig-like domain protein</fullName>
    </submittedName>
</protein>
<dbReference type="InterPro" id="IPR013783">
    <property type="entry name" value="Ig-like_fold"/>
</dbReference>
<accession>A0AAC8TAU1</accession>
<dbReference type="Proteomes" id="UP000256345">
    <property type="component" value="Unassembled WGS sequence"/>
</dbReference>
<proteinExistence type="predicted"/>
<keyword evidence="4" id="KW-1185">Reference proteome</keyword>
<reference evidence="1 3" key="1">
    <citation type="submission" date="2015-05" db="EMBL/GenBank/DDBJ databases">
        <title>Genome assembly of Archangium gephyra DSM 2261.</title>
        <authorList>
            <person name="Sharma G."/>
            <person name="Subramanian S."/>
        </authorList>
    </citation>
    <scope>NUCLEOTIDE SEQUENCE [LARGE SCALE GENOMIC DNA]</scope>
    <source>
        <strain evidence="1 3">DSM 2261</strain>
    </source>
</reference>
<evidence type="ECO:0000313" key="4">
    <source>
        <dbReference type="Proteomes" id="UP000256345"/>
    </source>
</evidence>
<dbReference type="PROSITE" id="PS51257">
    <property type="entry name" value="PROKAR_LIPOPROTEIN"/>
    <property type="match status" value="1"/>
</dbReference>
<dbReference type="Gene3D" id="2.60.40.10">
    <property type="entry name" value="Immunoglobulins"/>
    <property type="match status" value="1"/>
</dbReference>